<proteinExistence type="predicted"/>
<feature type="compositionally biased region" description="Polar residues" evidence="1">
    <location>
        <begin position="39"/>
        <end position="51"/>
    </location>
</feature>
<feature type="compositionally biased region" description="Low complexity" evidence="1">
    <location>
        <begin position="172"/>
        <end position="182"/>
    </location>
</feature>
<evidence type="ECO:0000313" key="3">
    <source>
        <dbReference type="Proteomes" id="UP001178508"/>
    </source>
</evidence>
<organism evidence="2 3">
    <name type="scientific">Xyrichtys novacula</name>
    <name type="common">Pearly razorfish</name>
    <name type="synonym">Hemipteronotus novacula</name>
    <dbReference type="NCBI Taxonomy" id="13765"/>
    <lineage>
        <taxon>Eukaryota</taxon>
        <taxon>Metazoa</taxon>
        <taxon>Chordata</taxon>
        <taxon>Craniata</taxon>
        <taxon>Vertebrata</taxon>
        <taxon>Euteleostomi</taxon>
        <taxon>Actinopterygii</taxon>
        <taxon>Neopterygii</taxon>
        <taxon>Teleostei</taxon>
        <taxon>Neoteleostei</taxon>
        <taxon>Acanthomorphata</taxon>
        <taxon>Eupercaria</taxon>
        <taxon>Labriformes</taxon>
        <taxon>Labridae</taxon>
        <taxon>Xyrichtys</taxon>
    </lineage>
</organism>
<sequence length="253" mass="26884">MPAGCHSIPPSADHDSQGLRPSGVSDAGLEVRLPAHPAHSSSPKWQMQPTWSEVVHRSRRAPSPPRLSHSNHFSALRDVAATDPVAAPAPSLLDPDPAKGAPSFAVVAQWVTSTDQAAWPASTGMLRSRLLSEAVSRCSEGRPWASDTLTPPAPSAPAHRHQQLPSSAQVERSTSAGSSARTSPPPLFPPTTLIIGDSITRYIRFFNSMTHCFPGATVPVILDKLLHLLPSLPFSISKIVLHVGSNDTSHSQS</sequence>
<reference evidence="2" key="1">
    <citation type="submission" date="2023-08" db="EMBL/GenBank/DDBJ databases">
        <authorList>
            <person name="Alioto T."/>
            <person name="Alioto T."/>
            <person name="Gomez Garrido J."/>
        </authorList>
    </citation>
    <scope>NUCLEOTIDE SEQUENCE</scope>
</reference>
<gene>
    <name evidence="2" type="ORF">XNOV1_A041596</name>
</gene>
<feature type="region of interest" description="Disordered" evidence="1">
    <location>
        <begin position="1"/>
        <end position="70"/>
    </location>
</feature>
<keyword evidence="3" id="KW-1185">Reference proteome</keyword>
<dbReference type="EMBL" id="OY660877">
    <property type="protein sequence ID" value="CAJ1071444.1"/>
    <property type="molecule type" value="Genomic_DNA"/>
</dbReference>
<name>A0AAV1GEM6_XYRNO</name>
<dbReference type="AlphaFoldDB" id="A0AAV1GEM6"/>
<accession>A0AAV1GEM6</accession>
<feature type="region of interest" description="Disordered" evidence="1">
    <location>
        <begin position="141"/>
        <end position="189"/>
    </location>
</feature>
<dbReference type="Proteomes" id="UP001178508">
    <property type="component" value="Chromosome 14"/>
</dbReference>
<evidence type="ECO:0000313" key="2">
    <source>
        <dbReference type="EMBL" id="CAJ1071444.1"/>
    </source>
</evidence>
<dbReference type="SUPFAM" id="SSF52266">
    <property type="entry name" value="SGNH hydrolase"/>
    <property type="match status" value="1"/>
</dbReference>
<protein>
    <submittedName>
        <fullName evidence="2">Stonustoxin subunit alpha</fullName>
    </submittedName>
</protein>
<evidence type="ECO:0000256" key="1">
    <source>
        <dbReference type="SAM" id="MobiDB-lite"/>
    </source>
</evidence>
<dbReference type="Gene3D" id="3.40.50.12690">
    <property type="match status" value="1"/>
</dbReference>